<comment type="similarity">
    <text evidence="1 2">Belongs to the UPF0178 family.</text>
</comment>
<gene>
    <name evidence="3" type="ORF">BS101_19725</name>
</gene>
<accession>A0A1L5FCS8</accession>
<dbReference type="RefSeq" id="WP_073540338.1">
    <property type="nucleotide sequence ID" value="NZ_CP018335.1"/>
</dbReference>
<dbReference type="Proteomes" id="UP000184604">
    <property type="component" value="Chromosome"/>
</dbReference>
<proteinExistence type="inferred from homology"/>
<evidence type="ECO:0000256" key="1">
    <source>
        <dbReference type="ARBA" id="ARBA00008522"/>
    </source>
</evidence>
<dbReference type="PANTHER" id="PTHR35146:SF1">
    <property type="entry name" value="UPF0178 PROTEIN YAII"/>
    <property type="match status" value="1"/>
</dbReference>
<dbReference type="PANTHER" id="PTHR35146">
    <property type="entry name" value="UPF0178 PROTEIN YAII"/>
    <property type="match status" value="1"/>
</dbReference>
<sequence>MRILIDGDACPGKYIIENIARENDIEVIIYCDTNHILKSNYSTVVTVDSGFQSVDMVIVNKVRSGDIVVSQDYGVAAMVLGKKAYAINPKGYIYHEGNMDKLLFERYISSKVRRTGGRTSNPKKRTREDDKRLRENLFQLILNGKVYKGEDW</sequence>
<protein>
    <recommendedName>
        <fullName evidence="2">UPF0178 protein BS101_19725</fullName>
    </recommendedName>
</protein>
<dbReference type="NCBIfam" id="NF001095">
    <property type="entry name" value="PRK00124.1"/>
    <property type="match status" value="1"/>
</dbReference>
<organism evidence="3 4">
    <name type="scientific">Clostridium kluyveri</name>
    <dbReference type="NCBI Taxonomy" id="1534"/>
    <lineage>
        <taxon>Bacteria</taxon>
        <taxon>Bacillati</taxon>
        <taxon>Bacillota</taxon>
        <taxon>Clostridia</taxon>
        <taxon>Eubacteriales</taxon>
        <taxon>Clostridiaceae</taxon>
        <taxon>Clostridium</taxon>
    </lineage>
</organism>
<dbReference type="Pfam" id="PF02639">
    <property type="entry name" value="DUF188"/>
    <property type="match status" value="1"/>
</dbReference>
<name>A0A1L5FCS8_CLOKL</name>
<dbReference type="HAMAP" id="MF_00489">
    <property type="entry name" value="UPF0178"/>
    <property type="match status" value="1"/>
</dbReference>
<evidence type="ECO:0000313" key="4">
    <source>
        <dbReference type="Proteomes" id="UP000184604"/>
    </source>
</evidence>
<dbReference type="AlphaFoldDB" id="A0A1L5FCS8"/>
<dbReference type="OrthoDB" id="9798918at2"/>
<dbReference type="InterPro" id="IPR003791">
    <property type="entry name" value="UPF0178"/>
</dbReference>
<dbReference type="EMBL" id="CP018335">
    <property type="protein sequence ID" value="APM40777.1"/>
    <property type="molecule type" value="Genomic_DNA"/>
</dbReference>
<evidence type="ECO:0000256" key="2">
    <source>
        <dbReference type="HAMAP-Rule" id="MF_00489"/>
    </source>
</evidence>
<evidence type="ECO:0000313" key="3">
    <source>
        <dbReference type="EMBL" id="APM40777.1"/>
    </source>
</evidence>
<reference evidence="3 4" key="1">
    <citation type="submission" date="2016-12" db="EMBL/GenBank/DDBJ databases">
        <title>Complete genome sequence of Clostridium kluyveri JZZ isolated from the pit mud of a Chinese flavor liquor-making factory.</title>
        <authorList>
            <person name="Wang Y."/>
        </authorList>
    </citation>
    <scope>NUCLEOTIDE SEQUENCE [LARGE SCALE GENOMIC DNA]</scope>
    <source>
        <strain evidence="3 4">JZZ</strain>
    </source>
</reference>